<feature type="compositionally biased region" description="Low complexity" evidence="3">
    <location>
        <begin position="190"/>
        <end position="243"/>
    </location>
</feature>
<keyword evidence="4" id="KW-1133">Transmembrane helix</keyword>
<dbReference type="InterPro" id="IPR036028">
    <property type="entry name" value="SH3-like_dom_sf"/>
</dbReference>
<feature type="compositionally biased region" description="Polar residues" evidence="3">
    <location>
        <begin position="555"/>
        <end position="573"/>
    </location>
</feature>
<feature type="region of interest" description="Disordered" evidence="3">
    <location>
        <begin position="129"/>
        <end position="288"/>
    </location>
</feature>
<feature type="region of interest" description="Disordered" evidence="3">
    <location>
        <begin position="477"/>
        <end position="509"/>
    </location>
</feature>
<dbReference type="SUPFAM" id="SSF50044">
    <property type="entry name" value="SH3-domain"/>
    <property type="match status" value="1"/>
</dbReference>
<gene>
    <name evidence="6" type="ORF">PsYK624_045060</name>
</gene>
<feature type="region of interest" description="Disordered" evidence="3">
    <location>
        <begin position="551"/>
        <end position="610"/>
    </location>
</feature>
<evidence type="ECO:0000313" key="7">
    <source>
        <dbReference type="Proteomes" id="UP000703269"/>
    </source>
</evidence>
<proteinExistence type="predicted"/>
<comment type="caution">
    <text evidence="6">The sequence shown here is derived from an EMBL/GenBank/DDBJ whole genome shotgun (WGS) entry which is preliminary data.</text>
</comment>
<feature type="compositionally biased region" description="Low complexity" evidence="3">
    <location>
        <begin position="477"/>
        <end position="495"/>
    </location>
</feature>
<evidence type="ECO:0000256" key="4">
    <source>
        <dbReference type="SAM" id="Phobius"/>
    </source>
</evidence>
<dbReference type="PROSITE" id="PS50002">
    <property type="entry name" value="SH3"/>
    <property type="match status" value="1"/>
</dbReference>
<feature type="compositionally biased region" description="Low complexity" evidence="3">
    <location>
        <begin position="93"/>
        <end position="108"/>
    </location>
</feature>
<protein>
    <recommendedName>
        <fullName evidence="5">SH3 domain-containing protein</fullName>
    </recommendedName>
</protein>
<feature type="compositionally biased region" description="Pro residues" evidence="3">
    <location>
        <begin position="77"/>
        <end position="92"/>
    </location>
</feature>
<dbReference type="Pfam" id="PF14604">
    <property type="entry name" value="SH3_9"/>
    <property type="match status" value="1"/>
</dbReference>
<evidence type="ECO:0000256" key="1">
    <source>
        <dbReference type="ARBA" id="ARBA00022443"/>
    </source>
</evidence>
<reference evidence="6 7" key="1">
    <citation type="submission" date="2021-08" db="EMBL/GenBank/DDBJ databases">
        <title>Draft Genome Sequence of Phanerochaete sordida strain YK-624.</title>
        <authorList>
            <person name="Mori T."/>
            <person name="Dohra H."/>
            <person name="Suzuki T."/>
            <person name="Kawagishi H."/>
            <person name="Hirai H."/>
        </authorList>
    </citation>
    <scope>NUCLEOTIDE SEQUENCE [LARGE SCALE GENOMIC DNA]</scope>
    <source>
        <strain evidence="6 7">YK-624</strain>
    </source>
</reference>
<evidence type="ECO:0000256" key="3">
    <source>
        <dbReference type="SAM" id="MobiDB-lite"/>
    </source>
</evidence>
<dbReference type="Gene3D" id="2.30.30.40">
    <property type="entry name" value="SH3 Domains"/>
    <property type="match status" value="1"/>
</dbReference>
<dbReference type="Proteomes" id="UP000703269">
    <property type="component" value="Unassembled WGS sequence"/>
</dbReference>
<keyword evidence="4" id="KW-0472">Membrane</keyword>
<dbReference type="SMART" id="SM00326">
    <property type="entry name" value="SH3"/>
    <property type="match status" value="1"/>
</dbReference>
<keyword evidence="7" id="KW-1185">Reference proteome</keyword>
<evidence type="ECO:0000259" key="5">
    <source>
        <dbReference type="PROSITE" id="PS50002"/>
    </source>
</evidence>
<feature type="compositionally biased region" description="Gly residues" evidence="3">
    <location>
        <begin position="325"/>
        <end position="341"/>
    </location>
</feature>
<dbReference type="PRINTS" id="PR01217">
    <property type="entry name" value="PRICHEXTENSN"/>
</dbReference>
<feature type="compositionally biased region" description="Polar residues" evidence="3">
    <location>
        <begin position="423"/>
        <end position="432"/>
    </location>
</feature>
<feature type="region of interest" description="Disordered" evidence="3">
    <location>
        <begin position="324"/>
        <end position="350"/>
    </location>
</feature>
<feature type="transmembrane region" description="Helical" evidence="4">
    <location>
        <begin position="356"/>
        <end position="376"/>
    </location>
</feature>
<feature type="region of interest" description="Disordered" evidence="3">
    <location>
        <begin position="421"/>
        <end position="443"/>
    </location>
</feature>
<organism evidence="6 7">
    <name type="scientific">Phanerochaete sordida</name>
    <dbReference type="NCBI Taxonomy" id="48140"/>
    <lineage>
        <taxon>Eukaryota</taxon>
        <taxon>Fungi</taxon>
        <taxon>Dikarya</taxon>
        <taxon>Basidiomycota</taxon>
        <taxon>Agaricomycotina</taxon>
        <taxon>Agaricomycetes</taxon>
        <taxon>Polyporales</taxon>
        <taxon>Phanerochaetaceae</taxon>
        <taxon>Phanerochaete</taxon>
    </lineage>
</organism>
<feature type="compositionally biased region" description="Pro residues" evidence="3">
    <location>
        <begin position="129"/>
        <end position="185"/>
    </location>
</feature>
<sequence>MHAGTRLTKRLRARHGQALDAREPALINLPIPVPSNIPLLSPIIDPLVAGLPASDFRNFPSNLPPLASLPPLISLPIPTPPPHTSAPAPASPAAPTSDPGAPTPTATPVSPPSLPASVPVVIPTPSPTPIVPLQPSAPPALAPQSPAPAEPAAPPNTPPAQSPVPPSGPQTPQAPSPLPPQPPPSRDSGARPGSADSADSSSSGPAGDQATGGPSNDAPPTASPAAPIPSSAADDSVPSAPASGDETRTPLPTFTITGTEPIRSLTLPDGQPVPVPTQNAVANPGSDLATQSSIADPFSQTSTMVTFTAAGSLATGAYGASTGDLGPGGSSGGNGGQGGNAPGPESSDSHHGLSTAVLAVIIVLAALFVLVLLFFCCRRRAIAQRLARRKQWFQGEKPRAVYGATGLSSSGYFRANGNPPPSVRSSFGTSYEHNPDPFSTHAPPPVPLTPEWPLRDPPPPAHNTYIISFPVTAATTASPASPTFRSGGSRTSSGSYDTASSGPSALDTPLNGSAPQVFFLPASELAPDSAPVTPLSVRPFTPSESWAFPMPPRHSSCSTSPDSLATSDYTTAHSHADPFADGAPAADPFADPGADGEPADSDAGHSAESFRTADTTAAHFRAVEVVRRPFVPRRADELGVAPGDRLRVVRRYDDGWAHAENIVSGARGLFPIDCLRMPYQALGTFLAEKRLSAYVGGARRGSTVSH</sequence>
<keyword evidence="4" id="KW-0812">Transmembrane</keyword>
<feature type="region of interest" description="Disordered" evidence="3">
    <location>
        <begin position="74"/>
        <end position="112"/>
    </location>
</feature>
<keyword evidence="1 2" id="KW-0728">SH3 domain</keyword>
<name>A0A9P3LBT2_9APHY</name>
<evidence type="ECO:0000313" key="6">
    <source>
        <dbReference type="EMBL" id="GJE88423.1"/>
    </source>
</evidence>
<dbReference type="OrthoDB" id="5340910at2759"/>
<accession>A0A9P3LBT2</accession>
<dbReference type="AlphaFoldDB" id="A0A9P3LBT2"/>
<dbReference type="InterPro" id="IPR001452">
    <property type="entry name" value="SH3_domain"/>
</dbReference>
<evidence type="ECO:0000256" key="2">
    <source>
        <dbReference type="PROSITE-ProRule" id="PRU00192"/>
    </source>
</evidence>
<feature type="domain" description="SH3" evidence="5">
    <location>
        <begin position="619"/>
        <end position="680"/>
    </location>
</feature>
<feature type="compositionally biased region" description="Low complexity" evidence="3">
    <location>
        <begin position="577"/>
        <end position="596"/>
    </location>
</feature>
<dbReference type="EMBL" id="BPQB01000009">
    <property type="protein sequence ID" value="GJE88423.1"/>
    <property type="molecule type" value="Genomic_DNA"/>
</dbReference>